<keyword evidence="9" id="KW-1185">Reference proteome</keyword>
<evidence type="ECO:0000256" key="2">
    <source>
        <dbReference type="ARBA" id="ARBA00004240"/>
    </source>
</evidence>
<dbReference type="OrthoDB" id="5243026at2759"/>
<dbReference type="InParanoid" id="A0A507B5G0"/>
<gene>
    <name evidence="8" type="ORF">E0L32_011730</name>
</gene>
<evidence type="ECO:0000256" key="5">
    <source>
        <dbReference type="ARBA" id="ARBA00023128"/>
    </source>
</evidence>
<evidence type="ECO:0000256" key="4">
    <source>
        <dbReference type="ARBA" id="ARBA00022824"/>
    </source>
</evidence>
<reference evidence="8 9" key="1">
    <citation type="submission" date="2019-06" db="EMBL/GenBank/DDBJ databases">
        <title>Draft genome sequence of the filamentous fungus Phialemoniopsis curvata isolated from diesel fuel.</title>
        <authorList>
            <person name="Varaljay V.A."/>
            <person name="Lyon W.J."/>
            <person name="Crouch A.L."/>
            <person name="Drake C.E."/>
            <person name="Hollomon J.M."/>
            <person name="Nadeau L.J."/>
            <person name="Nunn H.S."/>
            <person name="Stevenson B.S."/>
            <person name="Bojanowski C.L."/>
            <person name="Crookes-Goodson W.J."/>
        </authorList>
    </citation>
    <scope>NUCLEOTIDE SEQUENCE [LARGE SCALE GENOMIC DNA]</scope>
    <source>
        <strain evidence="8 9">D216</strain>
    </source>
</reference>
<accession>A0A507B5G0</accession>
<comment type="caution">
    <text evidence="8">The sequence shown here is derived from an EMBL/GenBank/DDBJ whole genome shotgun (WGS) entry which is preliminary data.</text>
</comment>
<protein>
    <recommendedName>
        <fullName evidence="10">DUF676 domain-containing protein</fullName>
    </recommendedName>
</protein>
<evidence type="ECO:0000256" key="3">
    <source>
        <dbReference type="ARBA" id="ARBA00004370"/>
    </source>
</evidence>
<name>A0A507B5G0_9PEZI</name>
<evidence type="ECO:0000256" key="6">
    <source>
        <dbReference type="ARBA" id="ARBA00023136"/>
    </source>
</evidence>
<dbReference type="InterPro" id="IPR029058">
    <property type="entry name" value="AB_hydrolase_fold"/>
</dbReference>
<feature type="compositionally biased region" description="Basic and acidic residues" evidence="7">
    <location>
        <begin position="361"/>
        <end position="373"/>
    </location>
</feature>
<proteinExistence type="predicted"/>
<keyword evidence="4" id="KW-0256">Endoplasmic reticulum</keyword>
<dbReference type="PANTHER" id="PTHR48182">
    <property type="entry name" value="PROTEIN SERAC1"/>
    <property type="match status" value="1"/>
</dbReference>
<dbReference type="AlphaFoldDB" id="A0A507B5G0"/>
<evidence type="ECO:0000313" key="8">
    <source>
        <dbReference type="EMBL" id="TPX18355.1"/>
    </source>
</evidence>
<dbReference type="GeneID" id="41979177"/>
<dbReference type="InterPro" id="IPR052374">
    <property type="entry name" value="SERAC1"/>
</dbReference>
<feature type="compositionally biased region" description="Basic and acidic residues" evidence="7">
    <location>
        <begin position="343"/>
        <end position="353"/>
    </location>
</feature>
<keyword evidence="6" id="KW-0472">Membrane</keyword>
<keyword evidence="5" id="KW-0496">Mitochondrion</keyword>
<evidence type="ECO:0000256" key="1">
    <source>
        <dbReference type="ARBA" id="ARBA00004173"/>
    </source>
</evidence>
<feature type="region of interest" description="Disordered" evidence="7">
    <location>
        <begin position="343"/>
        <end position="380"/>
    </location>
</feature>
<evidence type="ECO:0008006" key="10">
    <source>
        <dbReference type="Google" id="ProtNLM"/>
    </source>
</evidence>
<dbReference type="GO" id="GO:0005783">
    <property type="term" value="C:endoplasmic reticulum"/>
    <property type="evidence" value="ECO:0007669"/>
    <property type="project" value="UniProtKB-SubCell"/>
</dbReference>
<organism evidence="8 9">
    <name type="scientific">Thyridium curvatum</name>
    <dbReference type="NCBI Taxonomy" id="1093900"/>
    <lineage>
        <taxon>Eukaryota</taxon>
        <taxon>Fungi</taxon>
        <taxon>Dikarya</taxon>
        <taxon>Ascomycota</taxon>
        <taxon>Pezizomycotina</taxon>
        <taxon>Sordariomycetes</taxon>
        <taxon>Sordariomycetidae</taxon>
        <taxon>Thyridiales</taxon>
        <taxon>Thyridiaceae</taxon>
        <taxon>Thyridium</taxon>
    </lineage>
</organism>
<evidence type="ECO:0000256" key="7">
    <source>
        <dbReference type="SAM" id="MobiDB-lite"/>
    </source>
</evidence>
<dbReference type="Gene3D" id="3.40.50.1820">
    <property type="entry name" value="alpha/beta hydrolase"/>
    <property type="match status" value="1"/>
</dbReference>
<dbReference type="RefSeq" id="XP_031000066.1">
    <property type="nucleotide sequence ID" value="XM_031134491.1"/>
</dbReference>
<evidence type="ECO:0000313" key="9">
    <source>
        <dbReference type="Proteomes" id="UP000319257"/>
    </source>
</evidence>
<dbReference type="PANTHER" id="PTHR48182:SF2">
    <property type="entry name" value="PROTEIN SERAC1"/>
    <property type="match status" value="1"/>
</dbReference>
<sequence length="440" mass="48891">MDSPQPNTVDKLDFNPGLHILADPGKAKIDTWTKDGTLWLRDLLPERLPVAARVMLFEYNSSPAIGAAAINIDDHASNLLHHLSMRRKGASRRPIVFVSHSLGGLVVKQALVLAMLNPSYKRILKSTTLLAFFGTPHRGGNFANVGNTAASIVRKLIGNPRNDLVKGLKKHLDMATERCEEFRHLSDRFTILSFWETHPYGRLGLIVDKESATMGLPQEVQLAVNGDHSSICKFASAHDIDCEVVLATIASNIVDALMIQEASRSVRRYMPPAMRRLFVRRLKVPKTVQKATATSFETKTTMAERLKVEELVHQNESEIRPRLSDVSRMSRLSLAPSRHSLIKDSRNARDSSETLRAVPHVVDKGHQVEERPVRQPSRGSIPLVEKSEKQQGKVSCEGVNKISDKGVCTSEPAEGQLETKWASGWISQIFSMDNRTASAH</sequence>
<dbReference type="EMBL" id="SKBQ01000116">
    <property type="protein sequence ID" value="TPX18355.1"/>
    <property type="molecule type" value="Genomic_DNA"/>
</dbReference>
<dbReference type="GO" id="GO:0005739">
    <property type="term" value="C:mitochondrion"/>
    <property type="evidence" value="ECO:0007669"/>
    <property type="project" value="UniProtKB-SubCell"/>
</dbReference>
<dbReference type="Proteomes" id="UP000319257">
    <property type="component" value="Unassembled WGS sequence"/>
</dbReference>
<dbReference type="SUPFAM" id="SSF53474">
    <property type="entry name" value="alpha/beta-Hydrolases"/>
    <property type="match status" value="1"/>
</dbReference>
<comment type="subcellular location">
    <subcellularLocation>
        <location evidence="2">Endoplasmic reticulum</location>
    </subcellularLocation>
    <subcellularLocation>
        <location evidence="3">Membrane</location>
    </subcellularLocation>
    <subcellularLocation>
        <location evidence="1">Mitochondrion</location>
    </subcellularLocation>
</comment>
<dbReference type="GO" id="GO:0016020">
    <property type="term" value="C:membrane"/>
    <property type="evidence" value="ECO:0007669"/>
    <property type="project" value="UniProtKB-SubCell"/>
</dbReference>